<name>A0A3M6V530_POCDA</name>
<dbReference type="InterPro" id="IPR011335">
    <property type="entry name" value="Restrct_endonuc-II-like"/>
</dbReference>
<gene>
    <name evidence="2" type="ORF">pdam_00021125</name>
</gene>
<dbReference type="PANTHER" id="PTHR47526:SF3">
    <property type="entry name" value="PHD-TYPE DOMAIN-CONTAINING PROTEIN"/>
    <property type="match status" value="1"/>
</dbReference>
<comment type="caution">
    <text evidence="2">The sequence shown here is derived from an EMBL/GenBank/DDBJ whole genome shotgun (WGS) entry which is preliminary data.</text>
</comment>
<proteinExistence type="predicted"/>
<evidence type="ECO:0008006" key="4">
    <source>
        <dbReference type="Google" id="ProtNLM"/>
    </source>
</evidence>
<sequence length="355" mass="40569">MLRKDFSTSSCDAPNSNMADNTWTRLGQMTKSRVEKYIDSGRENQLVDPDPDRIYSKRKQRRGKTQDVKLDNQPSLKYPTNGWSDDLSRMPSFTRAEVRAHISQSGKNIDPNTKNHSVLTSMKKVTTFLNDEYLKDTKACSDSHYFYFKCQCFHSYRKNDKPHDLRLAIYLITGEVKHAFCSCVAGRIGSKDITAEEQTSLQDITVTVDELNKIEQATRGQSNSDETTNRKRQHEFLAKEFFEGKSFTFKYTTHGLEYESTALDQYKKYMATTGKPVKVCKSGLVVCLDSPYLGASPDSKVIDGGCSDPFGLKHPGWDYDPPWFQYYSPSQDLLASATCFCWRQLSYQSLTTKFI</sequence>
<dbReference type="OrthoDB" id="5972115at2759"/>
<feature type="region of interest" description="Disordered" evidence="1">
    <location>
        <begin position="1"/>
        <end position="21"/>
    </location>
</feature>
<keyword evidence="3" id="KW-1185">Reference proteome</keyword>
<accession>A0A3M6V530</accession>
<protein>
    <recommendedName>
        <fullName evidence="4">YqaJ viral recombinase domain-containing protein</fullName>
    </recommendedName>
</protein>
<evidence type="ECO:0000256" key="1">
    <source>
        <dbReference type="SAM" id="MobiDB-lite"/>
    </source>
</evidence>
<dbReference type="InterPro" id="IPR011604">
    <property type="entry name" value="PDDEXK-like_dom_sf"/>
</dbReference>
<dbReference type="SUPFAM" id="SSF52980">
    <property type="entry name" value="Restriction endonuclease-like"/>
    <property type="match status" value="1"/>
</dbReference>
<dbReference type="Proteomes" id="UP000275408">
    <property type="component" value="Unassembled WGS sequence"/>
</dbReference>
<dbReference type="AlphaFoldDB" id="A0A3M6V530"/>
<feature type="region of interest" description="Disordered" evidence="1">
    <location>
        <begin position="38"/>
        <end position="75"/>
    </location>
</feature>
<dbReference type="Gene3D" id="3.90.320.10">
    <property type="match status" value="1"/>
</dbReference>
<feature type="compositionally biased region" description="Polar residues" evidence="1">
    <location>
        <begin position="7"/>
        <end position="21"/>
    </location>
</feature>
<evidence type="ECO:0000313" key="2">
    <source>
        <dbReference type="EMBL" id="RMX60668.1"/>
    </source>
</evidence>
<evidence type="ECO:0000313" key="3">
    <source>
        <dbReference type="Proteomes" id="UP000275408"/>
    </source>
</evidence>
<dbReference type="PANTHER" id="PTHR47526">
    <property type="entry name" value="ATP-DEPENDENT DNA HELICASE"/>
    <property type="match status" value="1"/>
</dbReference>
<reference evidence="2 3" key="1">
    <citation type="journal article" date="2018" name="Sci. Rep.">
        <title>Comparative analysis of the Pocillopora damicornis genome highlights role of immune system in coral evolution.</title>
        <authorList>
            <person name="Cunning R."/>
            <person name="Bay R.A."/>
            <person name="Gillette P."/>
            <person name="Baker A.C."/>
            <person name="Traylor-Knowles N."/>
        </authorList>
    </citation>
    <scope>NUCLEOTIDE SEQUENCE [LARGE SCALE GENOMIC DNA]</scope>
    <source>
        <strain evidence="2">RSMAS</strain>
        <tissue evidence="2">Whole animal</tissue>
    </source>
</reference>
<organism evidence="2 3">
    <name type="scientific">Pocillopora damicornis</name>
    <name type="common">Cauliflower coral</name>
    <name type="synonym">Millepora damicornis</name>
    <dbReference type="NCBI Taxonomy" id="46731"/>
    <lineage>
        <taxon>Eukaryota</taxon>
        <taxon>Metazoa</taxon>
        <taxon>Cnidaria</taxon>
        <taxon>Anthozoa</taxon>
        <taxon>Hexacorallia</taxon>
        <taxon>Scleractinia</taxon>
        <taxon>Astrocoeniina</taxon>
        <taxon>Pocilloporidae</taxon>
        <taxon>Pocillopora</taxon>
    </lineage>
</organism>
<dbReference type="EMBL" id="RCHS01000131">
    <property type="protein sequence ID" value="RMX60668.1"/>
    <property type="molecule type" value="Genomic_DNA"/>
</dbReference>
<dbReference type="GO" id="GO:0006281">
    <property type="term" value="P:DNA repair"/>
    <property type="evidence" value="ECO:0007669"/>
    <property type="project" value="UniProtKB-ARBA"/>
</dbReference>